<comment type="caution">
    <text evidence="1">The sequence shown here is derived from an EMBL/GenBank/DDBJ whole genome shotgun (WGS) entry which is preliminary data.</text>
</comment>
<name>A0AA35WQF6_GEOBA</name>
<evidence type="ECO:0000313" key="2">
    <source>
        <dbReference type="Proteomes" id="UP001174909"/>
    </source>
</evidence>
<sequence>RRLELHNNSISDISPLVANTGLGPGDVIIVNGNPLNNASINTHIPTLISRGVRVDFDKLVDIPDSNLRTAIEKALGKASGVTITTEDMKHLPQLIAPNASITDLTGLEGATNLTLLELGNNFISDLSPL</sequence>
<accession>A0AA35WQF6</accession>
<feature type="non-terminal residue" evidence="1">
    <location>
        <position position="129"/>
    </location>
</feature>
<gene>
    <name evidence="1" type="ORF">GBAR_LOCUS16477</name>
</gene>
<organism evidence="1 2">
    <name type="scientific">Geodia barretti</name>
    <name type="common">Barrett's horny sponge</name>
    <dbReference type="NCBI Taxonomy" id="519541"/>
    <lineage>
        <taxon>Eukaryota</taxon>
        <taxon>Metazoa</taxon>
        <taxon>Porifera</taxon>
        <taxon>Demospongiae</taxon>
        <taxon>Heteroscleromorpha</taxon>
        <taxon>Tetractinellida</taxon>
        <taxon>Astrophorina</taxon>
        <taxon>Geodiidae</taxon>
        <taxon>Geodia</taxon>
    </lineage>
</organism>
<dbReference type="EMBL" id="CASHTH010002370">
    <property type="protein sequence ID" value="CAI8028974.1"/>
    <property type="molecule type" value="Genomic_DNA"/>
</dbReference>
<dbReference type="AlphaFoldDB" id="A0AA35WQF6"/>
<dbReference type="InterPro" id="IPR032675">
    <property type="entry name" value="LRR_dom_sf"/>
</dbReference>
<dbReference type="InterPro" id="IPR001611">
    <property type="entry name" value="Leu-rich_rpt"/>
</dbReference>
<evidence type="ECO:0000313" key="1">
    <source>
        <dbReference type="EMBL" id="CAI8028974.1"/>
    </source>
</evidence>
<dbReference type="PROSITE" id="PS51450">
    <property type="entry name" value="LRR"/>
    <property type="match status" value="1"/>
</dbReference>
<protein>
    <submittedName>
        <fullName evidence="1">Uncharacterized protein</fullName>
    </submittedName>
</protein>
<proteinExistence type="predicted"/>
<keyword evidence="2" id="KW-1185">Reference proteome</keyword>
<dbReference type="Proteomes" id="UP001174909">
    <property type="component" value="Unassembled WGS sequence"/>
</dbReference>
<dbReference type="Gene3D" id="3.80.10.10">
    <property type="entry name" value="Ribonuclease Inhibitor"/>
    <property type="match status" value="1"/>
</dbReference>
<feature type="non-terminal residue" evidence="1">
    <location>
        <position position="1"/>
    </location>
</feature>
<reference evidence="1" key="1">
    <citation type="submission" date="2023-03" db="EMBL/GenBank/DDBJ databases">
        <authorList>
            <person name="Steffen K."/>
            <person name="Cardenas P."/>
        </authorList>
    </citation>
    <scope>NUCLEOTIDE SEQUENCE</scope>
</reference>